<reference evidence="1 2" key="1">
    <citation type="submission" date="2021-08" db="EMBL/GenBank/DDBJ databases">
        <title>Draft Genome Sequence of Phanerochaete sordida strain YK-624.</title>
        <authorList>
            <person name="Mori T."/>
            <person name="Dohra H."/>
            <person name="Suzuki T."/>
            <person name="Kawagishi H."/>
            <person name="Hirai H."/>
        </authorList>
    </citation>
    <scope>NUCLEOTIDE SEQUENCE [LARGE SCALE GENOMIC DNA]</scope>
    <source>
        <strain evidence="1 2">YK-624</strain>
    </source>
</reference>
<dbReference type="AlphaFoldDB" id="A0A9P3G790"/>
<protein>
    <submittedName>
        <fullName evidence="1">Uncharacterized protein</fullName>
    </submittedName>
</protein>
<proteinExistence type="predicted"/>
<keyword evidence="2" id="KW-1185">Reference proteome</keyword>
<gene>
    <name evidence="1" type="ORF">PsYK624_067200</name>
</gene>
<dbReference type="EMBL" id="BPQB01000017">
    <property type="protein sequence ID" value="GJE90577.1"/>
    <property type="molecule type" value="Genomic_DNA"/>
</dbReference>
<sequence length="75" mass="8499">MGTPHGSMALPRIDMIKLLVDSLQMNSRSWLHTSARDSSRTSRMRLVLHPASRTIRLRVRTSWSARTGLARTRGV</sequence>
<organism evidence="1 2">
    <name type="scientific">Phanerochaete sordida</name>
    <dbReference type="NCBI Taxonomy" id="48140"/>
    <lineage>
        <taxon>Eukaryota</taxon>
        <taxon>Fungi</taxon>
        <taxon>Dikarya</taxon>
        <taxon>Basidiomycota</taxon>
        <taxon>Agaricomycotina</taxon>
        <taxon>Agaricomycetes</taxon>
        <taxon>Polyporales</taxon>
        <taxon>Phanerochaetaceae</taxon>
        <taxon>Phanerochaete</taxon>
    </lineage>
</organism>
<dbReference type="OrthoDB" id="417877at2759"/>
<name>A0A9P3G790_9APHY</name>
<comment type="caution">
    <text evidence="1">The sequence shown here is derived from an EMBL/GenBank/DDBJ whole genome shotgun (WGS) entry which is preliminary data.</text>
</comment>
<dbReference type="Proteomes" id="UP000703269">
    <property type="component" value="Unassembled WGS sequence"/>
</dbReference>
<evidence type="ECO:0000313" key="2">
    <source>
        <dbReference type="Proteomes" id="UP000703269"/>
    </source>
</evidence>
<accession>A0A9P3G790</accession>
<evidence type="ECO:0000313" key="1">
    <source>
        <dbReference type="EMBL" id="GJE90577.1"/>
    </source>
</evidence>